<keyword evidence="4" id="KW-1185">Reference proteome</keyword>
<feature type="compositionally biased region" description="Low complexity" evidence="1">
    <location>
        <begin position="374"/>
        <end position="385"/>
    </location>
</feature>
<reference evidence="3 4" key="1">
    <citation type="journal article" date="2023" name="G3 (Bethesda)">
        <title>A chromosome-length genome assembly and annotation of blackberry (Rubus argutus, cv. 'Hillquist').</title>
        <authorList>
            <person name="Bruna T."/>
            <person name="Aryal R."/>
            <person name="Dudchenko O."/>
            <person name="Sargent D.J."/>
            <person name="Mead D."/>
            <person name="Buti M."/>
            <person name="Cavallini A."/>
            <person name="Hytonen T."/>
            <person name="Andres J."/>
            <person name="Pham M."/>
            <person name="Weisz D."/>
            <person name="Mascagni F."/>
            <person name="Usai G."/>
            <person name="Natali L."/>
            <person name="Bassil N."/>
            <person name="Fernandez G.E."/>
            <person name="Lomsadze A."/>
            <person name="Armour M."/>
            <person name="Olukolu B."/>
            <person name="Poorten T."/>
            <person name="Britton C."/>
            <person name="Davik J."/>
            <person name="Ashrafi H."/>
            <person name="Aiden E.L."/>
            <person name="Borodovsky M."/>
            <person name="Worthington M."/>
        </authorList>
    </citation>
    <scope>NUCLEOTIDE SEQUENCE [LARGE SCALE GENOMIC DNA]</scope>
    <source>
        <strain evidence="3">PI 553951</strain>
    </source>
</reference>
<protein>
    <recommendedName>
        <fullName evidence="2">DUF7815 domain-containing protein</fullName>
    </recommendedName>
</protein>
<dbReference type="AlphaFoldDB" id="A0AAW1WL15"/>
<evidence type="ECO:0000259" key="2">
    <source>
        <dbReference type="Pfam" id="PF25122"/>
    </source>
</evidence>
<dbReference type="PANTHER" id="PTHR36308:SF1">
    <property type="entry name" value="DENTIN SIALOPHOSPHOPROTEIN-RELATED"/>
    <property type="match status" value="1"/>
</dbReference>
<evidence type="ECO:0000313" key="3">
    <source>
        <dbReference type="EMBL" id="KAK9924506.1"/>
    </source>
</evidence>
<dbReference type="PANTHER" id="PTHR36308">
    <property type="entry name" value="DENTIN SIALOPHOSPHOPROTEIN-RELATED"/>
    <property type="match status" value="1"/>
</dbReference>
<evidence type="ECO:0000256" key="1">
    <source>
        <dbReference type="SAM" id="MobiDB-lite"/>
    </source>
</evidence>
<accession>A0AAW1WL15</accession>
<name>A0AAW1WL15_RUBAR</name>
<dbReference type="Pfam" id="PF25122">
    <property type="entry name" value="DUF7815"/>
    <property type="match status" value="1"/>
</dbReference>
<organism evidence="3 4">
    <name type="scientific">Rubus argutus</name>
    <name type="common">Southern blackberry</name>
    <dbReference type="NCBI Taxonomy" id="59490"/>
    <lineage>
        <taxon>Eukaryota</taxon>
        <taxon>Viridiplantae</taxon>
        <taxon>Streptophyta</taxon>
        <taxon>Embryophyta</taxon>
        <taxon>Tracheophyta</taxon>
        <taxon>Spermatophyta</taxon>
        <taxon>Magnoliopsida</taxon>
        <taxon>eudicotyledons</taxon>
        <taxon>Gunneridae</taxon>
        <taxon>Pentapetalae</taxon>
        <taxon>rosids</taxon>
        <taxon>fabids</taxon>
        <taxon>Rosales</taxon>
        <taxon>Rosaceae</taxon>
        <taxon>Rosoideae</taxon>
        <taxon>Rosoideae incertae sedis</taxon>
        <taxon>Rubus</taxon>
    </lineage>
</organism>
<gene>
    <name evidence="3" type="ORF">M0R45_032872</name>
</gene>
<feature type="region of interest" description="Disordered" evidence="1">
    <location>
        <begin position="348"/>
        <end position="394"/>
    </location>
</feature>
<comment type="caution">
    <text evidence="3">The sequence shown here is derived from an EMBL/GenBank/DDBJ whole genome shotgun (WGS) entry which is preliminary data.</text>
</comment>
<sequence length="514" mass="55837">MAVEIPMDAIKQLQISLRKEAKMSSYDPDDTPLANLPSPEETISEVDPSPPYLRCKHCKGRLLRGVASLICVFCGREPCEDLPPDPINFRNTFGYQWLLKSLALNGSEIVDLPTVANESIRGQTATKDELTLSELLNVEIRWTSKSEKSGTGLSDEKTPTRPKSFLDLAGVNLDNFFSEGEKDAALRASEEPFESSMQIATTESSAFQGHENLSLFENVQPSEIAVQSTQGEIGDSISSWPASFQSAASENLSQESKSLDPFVGSTVDLSTHLDTVFGPVGNSTNEKLNQSTNDWFPDDLLSISNSGLAAQPEQFDALATVKDDRIAENANNSYSTGVDWVQDTQWQTTSNEASDNKIADKDDDPFGAWNDFTSSSSAQNLSSSSKQTVDQMTPADETSVTNLFSTTSNSQDLDFGSFLQPDLSAGAFSSSHGSTVVNMTQPEASVLDRMADLGTKDDNVAKDGGDVSSSRAESKSEDVEKIMAQMHDLSFMLDSNLSIPPKRDGLHSHSHDYT</sequence>
<proteinExistence type="predicted"/>
<dbReference type="InterPro" id="IPR056717">
    <property type="entry name" value="DUF7815"/>
</dbReference>
<feature type="compositionally biased region" description="Basic and acidic residues" evidence="1">
    <location>
        <begin position="455"/>
        <end position="465"/>
    </location>
</feature>
<feature type="region of interest" description="Disordered" evidence="1">
    <location>
        <begin position="455"/>
        <end position="478"/>
    </location>
</feature>
<dbReference type="Proteomes" id="UP001457282">
    <property type="component" value="Unassembled WGS sequence"/>
</dbReference>
<feature type="region of interest" description="Disordered" evidence="1">
    <location>
        <begin position="21"/>
        <end position="47"/>
    </location>
</feature>
<evidence type="ECO:0000313" key="4">
    <source>
        <dbReference type="Proteomes" id="UP001457282"/>
    </source>
</evidence>
<dbReference type="EMBL" id="JBEDUW010000006">
    <property type="protein sequence ID" value="KAK9924506.1"/>
    <property type="molecule type" value="Genomic_DNA"/>
</dbReference>
<feature type="domain" description="DUF7815" evidence="2">
    <location>
        <begin position="51"/>
        <end position="77"/>
    </location>
</feature>